<evidence type="ECO:0000259" key="1">
    <source>
        <dbReference type="Pfam" id="PF12680"/>
    </source>
</evidence>
<evidence type="ECO:0000313" key="3">
    <source>
        <dbReference type="Proteomes" id="UP000249518"/>
    </source>
</evidence>
<dbReference type="EMBL" id="QLSV01000005">
    <property type="protein sequence ID" value="RAR48431.1"/>
    <property type="molecule type" value="Genomic_DNA"/>
</dbReference>
<keyword evidence="3" id="KW-1185">Reference proteome</keyword>
<proteinExistence type="predicted"/>
<reference evidence="2 3" key="1">
    <citation type="submission" date="2018-06" db="EMBL/GenBank/DDBJ databases">
        <title>Genomic Encyclopedia of Type Strains, Phase III (KMG-III): the genomes of soil and plant-associated and newly described type strains.</title>
        <authorList>
            <person name="Whitman W."/>
        </authorList>
    </citation>
    <scope>NUCLEOTIDE SEQUENCE [LARGE SCALE GENOMIC DNA]</scope>
    <source>
        <strain evidence="2 3">CGMCC 1.12504</strain>
    </source>
</reference>
<dbReference type="InterPro" id="IPR037401">
    <property type="entry name" value="SnoaL-like"/>
</dbReference>
<comment type="caution">
    <text evidence="2">The sequence shown here is derived from an EMBL/GenBank/DDBJ whole genome shotgun (WGS) entry which is preliminary data.</text>
</comment>
<dbReference type="InterPro" id="IPR032710">
    <property type="entry name" value="NTF2-like_dom_sf"/>
</dbReference>
<dbReference type="Proteomes" id="UP000249518">
    <property type="component" value="Unassembled WGS sequence"/>
</dbReference>
<accession>A0A328WQA3</accession>
<dbReference type="Pfam" id="PF12680">
    <property type="entry name" value="SnoaL_2"/>
    <property type="match status" value="1"/>
</dbReference>
<dbReference type="AlphaFoldDB" id="A0A328WQA3"/>
<sequence>MKKIAIVVIGLVVLASCQEKQRYTQQSPEIDSFKKSIEAYEKADWATMKSFYADTAKIEHNVTKDKAVSIDKLIEVSKEDTKLFSNIDFIDSESEYEMVVTDNGETWVNFWGDWKGTLKATGEEYILPCAITAQFVNGKIVREVGFWNNTKIAMDMQKLSAATTAVDSTTTK</sequence>
<protein>
    <submittedName>
        <fullName evidence="2">SnoaL-like protein</fullName>
    </submittedName>
</protein>
<feature type="domain" description="SnoaL-like" evidence="1">
    <location>
        <begin position="35"/>
        <end position="142"/>
    </location>
</feature>
<evidence type="ECO:0000313" key="2">
    <source>
        <dbReference type="EMBL" id="RAR48431.1"/>
    </source>
</evidence>
<dbReference type="Gene3D" id="3.10.450.50">
    <property type="match status" value="1"/>
</dbReference>
<name>A0A328WQA3_9FLAO</name>
<organism evidence="2 3">
    <name type="scientific">Flavobacterium lacus</name>
    <dbReference type="NCBI Taxonomy" id="1353778"/>
    <lineage>
        <taxon>Bacteria</taxon>
        <taxon>Pseudomonadati</taxon>
        <taxon>Bacteroidota</taxon>
        <taxon>Flavobacteriia</taxon>
        <taxon>Flavobacteriales</taxon>
        <taxon>Flavobacteriaceae</taxon>
        <taxon>Flavobacterium</taxon>
    </lineage>
</organism>
<dbReference type="SUPFAM" id="SSF54427">
    <property type="entry name" value="NTF2-like"/>
    <property type="match status" value="1"/>
</dbReference>
<dbReference type="RefSeq" id="WP_112085625.1">
    <property type="nucleotide sequence ID" value="NZ_QLSV01000005.1"/>
</dbReference>
<dbReference type="PROSITE" id="PS51257">
    <property type="entry name" value="PROKAR_LIPOPROTEIN"/>
    <property type="match status" value="1"/>
</dbReference>
<gene>
    <name evidence="2" type="ORF">B0I10_10539</name>
</gene>
<dbReference type="OrthoDB" id="824753at2"/>